<dbReference type="STRING" id="1344418.A0A1D2VEU1"/>
<dbReference type="EMBL" id="KV454483">
    <property type="protein sequence ID" value="ODV60023.1"/>
    <property type="molecule type" value="Genomic_DNA"/>
</dbReference>
<dbReference type="InParanoid" id="A0A1D2VEU1"/>
<evidence type="ECO:0000313" key="5">
    <source>
        <dbReference type="Proteomes" id="UP000095038"/>
    </source>
</evidence>
<proteinExistence type="predicted"/>
<reference evidence="5" key="1">
    <citation type="submission" date="2016-05" db="EMBL/GenBank/DDBJ databases">
        <title>Comparative genomics of biotechnologically important yeasts.</title>
        <authorList>
            <consortium name="DOE Joint Genome Institute"/>
            <person name="Riley R."/>
            <person name="Haridas S."/>
            <person name="Wolfe K.H."/>
            <person name="Lopes M.R."/>
            <person name="Hittinger C.T."/>
            <person name="Goker M."/>
            <person name="Salamov A."/>
            <person name="Wisecaver J."/>
            <person name="Long T.M."/>
            <person name="Aerts A.L."/>
            <person name="Barry K."/>
            <person name="Choi C."/>
            <person name="Clum A."/>
            <person name="Coughlan A.Y."/>
            <person name="Deshpande S."/>
            <person name="Douglass A.P."/>
            <person name="Hanson S.J."/>
            <person name="Klenk H.-P."/>
            <person name="Labutti K."/>
            <person name="Lapidus A."/>
            <person name="Lindquist E."/>
            <person name="Lipzen A."/>
            <person name="Meier-Kolthoff J.P."/>
            <person name="Ohm R.A."/>
            <person name="Otillar R.P."/>
            <person name="Pangilinan J."/>
            <person name="Peng Y."/>
            <person name="Rokas A."/>
            <person name="Rosa C.A."/>
            <person name="Scheuner C."/>
            <person name="Sibirny A.A."/>
            <person name="Slot J.C."/>
            <person name="Stielow J.B."/>
            <person name="Sun H."/>
            <person name="Kurtzman C.P."/>
            <person name="Blackwell M."/>
            <person name="Grigoriev I.V."/>
            <person name="Jeffries T.W."/>
        </authorList>
    </citation>
    <scope>NUCLEOTIDE SEQUENCE [LARGE SCALE GENOMIC DNA]</scope>
    <source>
        <strain evidence="5">DSM 1968</strain>
    </source>
</reference>
<sequence length="486" mass="54859">MDQEKSYESVPLISSNPSSSSATTSINLSHNESSNLSSTLKSTISSSSIHLFLLTFNCGKNPNLFQKNNTLLNELAKKLPASPSSFFVFSFQEICSVLESLVDYEQVNSYLKNVTDILIEFLSEHYNLSFDKIASNFIGAIGLIVLSPFKDNFKNLTLNYGKFSTGYLFSSLKGSCGIRLSFNLNTTKNEKTILTFLACHLTANEGSLNWEKRNKDLQYIFNYLKFDDSFTSLIDDSHCFIMGDLNYRATANIFNINDIANINFNDLDIPNLPLNTILNLKNQYNNNLLDNYDQSFFNRKDELTISKNNNKILSNFDEPPINFKPTYKFIINSNEYTKKRIPSWCDRILYLSYQNNDNREVISSYDSVPNVHLSDHKPVYLDITIPNTPPLITVPLSLSSTIASTSSTRSIASIATTGTAGTTRSLSRPLTPYNNGYIQTASILNFTTDSIIGYALYAIETTKGRFFFGVFLLTILLISYFRSFFL</sequence>
<keyword evidence="2" id="KW-0472">Membrane</keyword>
<keyword evidence="5" id="KW-1185">Reference proteome</keyword>
<dbReference type="PANTHER" id="PTHR11200:SF275">
    <property type="entry name" value="LD06095P"/>
    <property type="match status" value="1"/>
</dbReference>
<keyword evidence="2" id="KW-0812">Transmembrane</keyword>
<dbReference type="InterPro" id="IPR000300">
    <property type="entry name" value="IPPc"/>
</dbReference>
<name>A0A1D2VEU1_9ASCO</name>
<dbReference type="FunCoup" id="A0A1D2VEU1">
    <property type="interactions" value="81"/>
</dbReference>
<dbReference type="OrthoDB" id="62798at2759"/>
<keyword evidence="2" id="KW-1133">Transmembrane helix</keyword>
<dbReference type="InterPro" id="IPR046985">
    <property type="entry name" value="IP5"/>
</dbReference>
<feature type="region of interest" description="Disordered" evidence="1">
    <location>
        <begin position="1"/>
        <end position="26"/>
    </location>
</feature>
<dbReference type="AlphaFoldDB" id="A0A1D2VEU1"/>
<dbReference type="InterPro" id="IPR036691">
    <property type="entry name" value="Endo/exonu/phosph_ase_sf"/>
</dbReference>
<dbReference type="SUPFAM" id="SSF56219">
    <property type="entry name" value="DNase I-like"/>
    <property type="match status" value="1"/>
</dbReference>
<protein>
    <submittedName>
        <fullName evidence="4">DNase I-like protein</fullName>
    </submittedName>
</protein>
<dbReference type="PANTHER" id="PTHR11200">
    <property type="entry name" value="INOSITOL 5-PHOSPHATASE"/>
    <property type="match status" value="1"/>
</dbReference>
<evidence type="ECO:0000256" key="2">
    <source>
        <dbReference type="SAM" id="Phobius"/>
    </source>
</evidence>
<accession>A0A1D2VEU1</accession>
<dbReference type="SMART" id="SM00128">
    <property type="entry name" value="IPPc"/>
    <property type="match status" value="1"/>
</dbReference>
<evidence type="ECO:0000313" key="4">
    <source>
        <dbReference type="EMBL" id="ODV60023.1"/>
    </source>
</evidence>
<evidence type="ECO:0000259" key="3">
    <source>
        <dbReference type="SMART" id="SM00128"/>
    </source>
</evidence>
<organism evidence="4 5">
    <name type="scientific">Ascoidea rubescens DSM 1968</name>
    <dbReference type="NCBI Taxonomy" id="1344418"/>
    <lineage>
        <taxon>Eukaryota</taxon>
        <taxon>Fungi</taxon>
        <taxon>Dikarya</taxon>
        <taxon>Ascomycota</taxon>
        <taxon>Saccharomycotina</taxon>
        <taxon>Saccharomycetes</taxon>
        <taxon>Ascoideaceae</taxon>
        <taxon>Ascoidea</taxon>
    </lineage>
</organism>
<feature type="transmembrane region" description="Helical" evidence="2">
    <location>
        <begin position="437"/>
        <end position="459"/>
    </location>
</feature>
<feature type="compositionally biased region" description="Low complexity" evidence="1">
    <location>
        <begin position="9"/>
        <end position="26"/>
    </location>
</feature>
<evidence type="ECO:0000256" key="1">
    <source>
        <dbReference type="SAM" id="MobiDB-lite"/>
    </source>
</evidence>
<dbReference type="GeneID" id="30967156"/>
<feature type="domain" description="Inositol polyphosphate-related phosphatase" evidence="3">
    <location>
        <begin position="47"/>
        <end position="391"/>
    </location>
</feature>
<gene>
    <name evidence="4" type="ORF">ASCRUDRAFT_76554</name>
</gene>
<dbReference type="GO" id="GO:0004439">
    <property type="term" value="F:phosphatidylinositol-4,5-bisphosphate 5-phosphatase activity"/>
    <property type="evidence" value="ECO:0007669"/>
    <property type="project" value="TreeGrafter"/>
</dbReference>
<dbReference type="RefSeq" id="XP_020046330.1">
    <property type="nucleotide sequence ID" value="XM_020193520.1"/>
</dbReference>
<dbReference type="Proteomes" id="UP000095038">
    <property type="component" value="Unassembled WGS sequence"/>
</dbReference>
<feature type="transmembrane region" description="Helical" evidence="2">
    <location>
        <begin position="466"/>
        <end position="485"/>
    </location>
</feature>
<dbReference type="Gene3D" id="3.60.10.10">
    <property type="entry name" value="Endonuclease/exonuclease/phosphatase"/>
    <property type="match status" value="1"/>
</dbReference>
<dbReference type="GO" id="GO:0046856">
    <property type="term" value="P:phosphatidylinositol dephosphorylation"/>
    <property type="evidence" value="ECO:0007669"/>
    <property type="project" value="InterPro"/>
</dbReference>
<dbReference type="Pfam" id="PF22669">
    <property type="entry name" value="Exo_endo_phos2"/>
    <property type="match status" value="1"/>
</dbReference>